<dbReference type="KEGG" id="mfeu:H1D33_08195"/>
<dbReference type="Proteomes" id="UP000510844">
    <property type="component" value="Chromosome"/>
</dbReference>
<feature type="compositionally biased region" description="Gly residues" evidence="1">
    <location>
        <begin position="59"/>
        <end position="76"/>
    </location>
</feature>
<feature type="region of interest" description="Disordered" evidence="1">
    <location>
        <begin position="1"/>
        <end position="139"/>
    </location>
</feature>
<keyword evidence="3" id="KW-1185">Reference proteome</keyword>
<name>A0A7L6BAH7_9ACTN</name>
<dbReference type="EMBL" id="CP059322">
    <property type="protein sequence ID" value="QLQ38799.1"/>
    <property type="molecule type" value="Genomic_DNA"/>
</dbReference>
<evidence type="ECO:0000313" key="2">
    <source>
        <dbReference type="EMBL" id="QLQ38799.1"/>
    </source>
</evidence>
<evidence type="ECO:0000313" key="3">
    <source>
        <dbReference type="Proteomes" id="UP000510844"/>
    </source>
</evidence>
<gene>
    <name evidence="2" type="ORF">H1D33_08195</name>
</gene>
<dbReference type="RefSeq" id="WP_181571214.1">
    <property type="nucleotide sequence ID" value="NZ_CP059322.2"/>
</dbReference>
<evidence type="ECO:0000256" key="1">
    <source>
        <dbReference type="SAM" id="MobiDB-lite"/>
    </source>
</evidence>
<reference evidence="3" key="1">
    <citation type="submission" date="2020-07" db="EMBL/GenBank/DDBJ databases">
        <title>A new Micromonospora strain with potent antibiotic activity isolated from the microbiome of a mid-Atlantic deep-sea sponge.</title>
        <authorList>
            <person name="Back C.R."/>
            <person name="Stennett H.L."/>
            <person name="Williams S.E."/>
            <person name="Wang L."/>
            <person name="Ojeda Gomez J."/>
            <person name="Abdulle O.M."/>
            <person name="Duffy T."/>
            <person name="Hendry K.R."/>
            <person name="Powell D."/>
            <person name="Stach J.E."/>
            <person name="Essex-Lopresti A.E."/>
            <person name="Willis C.L."/>
            <person name="Curnow P."/>
            <person name="Race P.R."/>
        </authorList>
    </citation>
    <scope>NUCLEOTIDE SEQUENCE [LARGE SCALE GENOMIC DNA]</scope>
    <source>
        <strain evidence="3">28ISP2-46</strain>
    </source>
</reference>
<feature type="compositionally biased region" description="Basic and acidic residues" evidence="1">
    <location>
        <begin position="7"/>
        <end position="21"/>
    </location>
</feature>
<feature type="region of interest" description="Disordered" evidence="1">
    <location>
        <begin position="151"/>
        <end position="198"/>
    </location>
</feature>
<proteinExistence type="predicted"/>
<sequence length="234" mass="24561">MARPKTPHGDGPDAPRPHGDGDGEGDGTGASPGRRRGTEVPENVGRAQDTIADEARQGRPGGDQGGSPGRPGGDGGSQTPRPGTPEYDARVQELAADPAHNGKVSAKSRREAEVGLEAEAQGKIPGPIRRAELDNSDPAFQRDQGEFVDANGDYWDVKSPVDTFPAGRQAGQPMPEGTRGRYDGNETEQKLSDEVAGGQRVIIDSKNLSPGSLADLKRRVSGNPDLDGKVVFLE</sequence>
<reference evidence="2 3" key="2">
    <citation type="journal article" date="2021" name="Mar. Drugs">
        <title>A New Micromonospora Strain with Antibiotic Activity Isolated from the Microbiome of a Mid-Atlantic Deep-Sea Sponge.</title>
        <authorList>
            <person name="Back C.R."/>
            <person name="Stennett H.L."/>
            <person name="Williams S.E."/>
            <person name="Wang L."/>
            <person name="Ojeda Gomez J."/>
            <person name="Abdulle O.M."/>
            <person name="Duffy T."/>
            <person name="Neal C."/>
            <person name="Mantell J."/>
            <person name="Jepson M.A."/>
            <person name="Hendry K.R."/>
            <person name="Powell D."/>
            <person name="Stach J.E.M."/>
            <person name="Essex-Lopresti A.E."/>
            <person name="Willis C.L."/>
            <person name="Curnow P."/>
            <person name="Race P.R."/>
        </authorList>
    </citation>
    <scope>NUCLEOTIDE SEQUENCE [LARGE SCALE GENOMIC DNA]</scope>
    <source>
        <strain evidence="2 3">28ISP2-46</strain>
    </source>
</reference>
<protein>
    <submittedName>
        <fullName evidence="2">Uncharacterized protein</fullName>
    </submittedName>
</protein>
<accession>A0A7L6BAH7</accession>
<feature type="compositionally biased region" description="Basic and acidic residues" evidence="1">
    <location>
        <begin position="178"/>
        <end position="193"/>
    </location>
</feature>
<dbReference type="AlphaFoldDB" id="A0A7L6BAH7"/>
<organism evidence="2 3">
    <name type="scientific">Micromonospora robiginosa</name>
    <dbReference type="NCBI Taxonomy" id="2749844"/>
    <lineage>
        <taxon>Bacteria</taxon>
        <taxon>Bacillati</taxon>
        <taxon>Actinomycetota</taxon>
        <taxon>Actinomycetes</taxon>
        <taxon>Micromonosporales</taxon>
        <taxon>Micromonosporaceae</taxon>
        <taxon>Micromonospora</taxon>
    </lineage>
</organism>